<reference evidence="2 3" key="1">
    <citation type="submission" date="2018-08" db="EMBL/GenBank/DDBJ databases">
        <title>Draft genome sequences of two Aspergillus turcosus clinical strains isolated from bronchoalveolar lavage fluid: one azole-susceptible and the other azole-resistant.</title>
        <authorList>
            <person name="Parent-Michaud M."/>
            <person name="Dufresne P.J."/>
            <person name="Fournier E."/>
            <person name="Martineau C."/>
            <person name="Moreira S."/>
            <person name="Perkins V."/>
            <person name="De Repentigny L."/>
            <person name="Dufresne S.F."/>
        </authorList>
    </citation>
    <scope>NUCLEOTIDE SEQUENCE [LARGE SCALE GENOMIC DNA]</scope>
    <source>
        <strain evidence="2">HMR AF 1038</strain>
    </source>
</reference>
<proteinExistence type="predicted"/>
<evidence type="ECO:0000313" key="3">
    <source>
        <dbReference type="Proteomes" id="UP000215289"/>
    </source>
</evidence>
<dbReference type="Proteomes" id="UP000215289">
    <property type="component" value="Unassembled WGS sequence"/>
</dbReference>
<feature type="compositionally biased region" description="Basic and acidic residues" evidence="1">
    <location>
        <begin position="40"/>
        <end position="51"/>
    </location>
</feature>
<evidence type="ECO:0000313" key="2">
    <source>
        <dbReference type="EMBL" id="RLM01006.1"/>
    </source>
</evidence>
<dbReference type="AlphaFoldDB" id="A0A229Z4E2"/>
<organism evidence="2 3">
    <name type="scientific">Aspergillus turcosus</name>
    <dbReference type="NCBI Taxonomy" id="1245748"/>
    <lineage>
        <taxon>Eukaryota</taxon>
        <taxon>Fungi</taxon>
        <taxon>Dikarya</taxon>
        <taxon>Ascomycota</taxon>
        <taxon>Pezizomycotina</taxon>
        <taxon>Eurotiomycetes</taxon>
        <taxon>Eurotiomycetidae</taxon>
        <taxon>Eurotiales</taxon>
        <taxon>Aspergillaceae</taxon>
        <taxon>Aspergillus</taxon>
        <taxon>Aspergillus subgen. Fumigati</taxon>
    </lineage>
</organism>
<name>A0A229Z4E2_9EURO</name>
<accession>A0A229Z4E2</accession>
<evidence type="ECO:0008006" key="4">
    <source>
        <dbReference type="Google" id="ProtNLM"/>
    </source>
</evidence>
<protein>
    <recommendedName>
        <fullName evidence="4">Conidiation-specific expression protein</fullName>
    </recommendedName>
</protein>
<gene>
    <name evidence="2" type="ORF">CFD26_108188</name>
</gene>
<dbReference type="OrthoDB" id="4158609at2759"/>
<dbReference type="EMBL" id="NIDN02000009">
    <property type="protein sequence ID" value="RLM01006.1"/>
    <property type="molecule type" value="Genomic_DNA"/>
</dbReference>
<keyword evidence="3" id="KW-1185">Reference proteome</keyword>
<feature type="compositionally biased region" description="Low complexity" evidence="1">
    <location>
        <begin position="75"/>
        <end position="85"/>
    </location>
</feature>
<sequence>MSNGPESPKRHWHGTVGDRYEHQNVWVSGGPIQTLPGRRPSTDMNDRHDSTSSESSTTSAQSPTRSGSGERRRSSSGLFGSLTSTKRNAADPSIAARRQSYLEQSKQGGFLSKLWNTYTRGG</sequence>
<feature type="compositionally biased region" description="Low complexity" evidence="1">
    <location>
        <begin position="52"/>
        <end position="67"/>
    </location>
</feature>
<evidence type="ECO:0000256" key="1">
    <source>
        <dbReference type="SAM" id="MobiDB-lite"/>
    </source>
</evidence>
<feature type="region of interest" description="Disordered" evidence="1">
    <location>
        <begin position="1"/>
        <end position="106"/>
    </location>
</feature>
<comment type="caution">
    <text evidence="2">The sequence shown here is derived from an EMBL/GenBank/DDBJ whole genome shotgun (WGS) entry which is preliminary data.</text>
</comment>